<organism evidence="5 6">
    <name type="scientific">Littorina saxatilis</name>
    <dbReference type="NCBI Taxonomy" id="31220"/>
    <lineage>
        <taxon>Eukaryota</taxon>
        <taxon>Metazoa</taxon>
        <taxon>Spiralia</taxon>
        <taxon>Lophotrochozoa</taxon>
        <taxon>Mollusca</taxon>
        <taxon>Gastropoda</taxon>
        <taxon>Caenogastropoda</taxon>
        <taxon>Littorinimorpha</taxon>
        <taxon>Littorinoidea</taxon>
        <taxon>Littorinidae</taxon>
        <taxon>Littorina</taxon>
    </lineage>
</organism>
<dbReference type="Proteomes" id="UP001374579">
    <property type="component" value="Unassembled WGS sequence"/>
</dbReference>
<gene>
    <name evidence="5" type="ORF">V1264_016963</name>
</gene>
<evidence type="ECO:0000259" key="4">
    <source>
        <dbReference type="PROSITE" id="PS50095"/>
    </source>
</evidence>
<keyword evidence="3" id="KW-0732">Signal</keyword>
<feature type="region of interest" description="Disordered" evidence="2">
    <location>
        <begin position="31"/>
        <end position="65"/>
    </location>
</feature>
<dbReference type="Gene3D" id="2.60.60.20">
    <property type="entry name" value="PLAT/LH2 domain"/>
    <property type="match status" value="1"/>
</dbReference>
<accession>A0AAN9GF94</accession>
<evidence type="ECO:0000313" key="6">
    <source>
        <dbReference type="Proteomes" id="UP001374579"/>
    </source>
</evidence>
<name>A0AAN9GF94_9CAEN</name>
<dbReference type="InterPro" id="IPR036392">
    <property type="entry name" value="PLAT/LH2_dom_sf"/>
</dbReference>
<reference evidence="5 6" key="1">
    <citation type="submission" date="2024-02" db="EMBL/GenBank/DDBJ databases">
        <title>Chromosome-scale genome assembly of the rough periwinkle Littorina saxatilis.</title>
        <authorList>
            <person name="De Jode A."/>
            <person name="Faria R."/>
            <person name="Formenti G."/>
            <person name="Sims Y."/>
            <person name="Smith T.P."/>
            <person name="Tracey A."/>
            <person name="Wood J.M.D."/>
            <person name="Zagrodzka Z.B."/>
            <person name="Johannesson K."/>
            <person name="Butlin R.K."/>
            <person name="Leder E.H."/>
        </authorList>
    </citation>
    <scope>NUCLEOTIDE SEQUENCE [LARGE SCALE GENOMIC DNA]</scope>
    <source>
        <strain evidence="5">Snail1</strain>
        <tissue evidence="5">Muscle</tissue>
    </source>
</reference>
<feature type="signal peptide" evidence="3">
    <location>
        <begin position="1"/>
        <end position="17"/>
    </location>
</feature>
<dbReference type="Pfam" id="PF01477">
    <property type="entry name" value="PLAT"/>
    <property type="match status" value="1"/>
</dbReference>
<dbReference type="InterPro" id="IPR001024">
    <property type="entry name" value="PLAT/LH2_dom"/>
</dbReference>
<feature type="chain" id="PRO_5043054142" description="PLAT domain-containing protein" evidence="3">
    <location>
        <begin position="18"/>
        <end position="188"/>
    </location>
</feature>
<dbReference type="SUPFAM" id="SSF49723">
    <property type="entry name" value="Lipase/lipooxygenase domain (PLAT/LH2 domain)"/>
    <property type="match status" value="1"/>
</dbReference>
<comment type="caution">
    <text evidence="1">Lacks conserved residue(s) required for the propagation of feature annotation.</text>
</comment>
<protein>
    <recommendedName>
        <fullName evidence="4">PLAT domain-containing protein</fullName>
    </recommendedName>
</protein>
<evidence type="ECO:0000256" key="3">
    <source>
        <dbReference type="SAM" id="SignalP"/>
    </source>
</evidence>
<keyword evidence="6" id="KW-1185">Reference proteome</keyword>
<evidence type="ECO:0000313" key="5">
    <source>
        <dbReference type="EMBL" id="KAK7105604.1"/>
    </source>
</evidence>
<comment type="caution">
    <text evidence="5">The sequence shown here is derived from an EMBL/GenBank/DDBJ whole genome shotgun (WGS) entry which is preliminary data.</text>
</comment>
<sequence length="188" mass="21264">MAAGILLVLLIATLMNGVFLLQQVDQQVDQQADQQRKADQLSPHSKEQVSTSQHSPTPDKGPCNNENNIGFEYVRVCTQTADEFLAGTGGDIAIQFIGSWCMSLDYNLDTENKNDFERGNKDCFDLTIPDVGDLNEIQMSNDKKESKYVSGNIWKLDNVTVRYKNNLIRFDFHTEIGKNDLFYSIFLL</sequence>
<feature type="compositionally biased region" description="Basic and acidic residues" evidence="2">
    <location>
        <begin position="34"/>
        <end position="47"/>
    </location>
</feature>
<evidence type="ECO:0000256" key="2">
    <source>
        <dbReference type="SAM" id="MobiDB-lite"/>
    </source>
</evidence>
<feature type="domain" description="PLAT" evidence="4">
    <location>
        <begin position="72"/>
        <end position="188"/>
    </location>
</feature>
<proteinExistence type="predicted"/>
<dbReference type="PROSITE" id="PS50095">
    <property type="entry name" value="PLAT"/>
    <property type="match status" value="1"/>
</dbReference>
<evidence type="ECO:0000256" key="1">
    <source>
        <dbReference type="PROSITE-ProRule" id="PRU00152"/>
    </source>
</evidence>
<dbReference type="AlphaFoldDB" id="A0AAN9GF94"/>
<dbReference type="EMBL" id="JBAMIC010000007">
    <property type="protein sequence ID" value="KAK7105604.1"/>
    <property type="molecule type" value="Genomic_DNA"/>
</dbReference>